<dbReference type="Proteomes" id="UP000663671">
    <property type="component" value="Chromosome 3"/>
</dbReference>
<name>A0A8A1MKU2_AJECA</name>
<dbReference type="OrthoDB" id="10358870at2759"/>
<protein>
    <submittedName>
        <fullName evidence="1">Uncharacterized protein</fullName>
    </submittedName>
</protein>
<proteinExistence type="predicted"/>
<sequence>MPGRFGGLQSSTAVCLNEGNTPWLGLGLTSWERCGRCGRRTEANKLPKDAKYNLNSCKLSEAPVSTKLRSIVHEPSNIKEAIFFSMLERVSAEAYHHVNITHCTTSCHDRHGDIGKAHLAVPAGQWSLFLREASGTGQPIGKSASNILPDAFLCQVTLSHGRSPGDANAQCGLGASNPG</sequence>
<accession>A0A8A1MKU2</accession>
<dbReference type="AlphaFoldDB" id="A0A8A1MKU2"/>
<dbReference type="EMBL" id="CP069115">
    <property type="protein sequence ID" value="QSS65202.1"/>
    <property type="molecule type" value="Genomic_DNA"/>
</dbReference>
<dbReference type="VEuPathDB" id="FungiDB:I7I51_06044"/>
<evidence type="ECO:0000313" key="2">
    <source>
        <dbReference type="Proteomes" id="UP000663671"/>
    </source>
</evidence>
<organism evidence="1 2">
    <name type="scientific">Ajellomyces capsulatus</name>
    <name type="common">Darling's disease fungus</name>
    <name type="synonym">Histoplasma capsulatum</name>
    <dbReference type="NCBI Taxonomy" id="5037"/>
    <lineage>
        <taxon>Eukaryota</taxon>
        <taxon>Fungi</taxon>
        <taxon>Dikarya</taxon>
        <taxon>Ascomycota</taxon>
        <taxon>Pezizomycotina</taxon>
        <taxon>Eurotiomycetes</taxon>
        <taxon>Eurotiomycetidae</taxon>
        <taxon>Onygenales</taxon>
        <taxon>Ajellomycetaceae</taxon>
        <taxon>Histoplasma</taxon>
    </lineage>
</organism>
<evidence type="ECO:0000313" key="1">
    <source>
        <dbReference type="EMBL" id="QSS65202.1"/>
    </source>
</evidence>
<gene>
    <name evidence="1" type="ORF">I7I51_06044</name>
</gene>
<reference evidence="1" key="1">
    <citation type="submission" date="2021-01" db="EMBL/GenBank/DDBJ databases">
        <title>Chromosome-level genome assembly of a human fungal pathogen reveals clustering of transcriptionally co-regulated genes.</title>
        <authorList>
            <person name="Voorhies M."/>
            <person name="Cohen S."/>
            <person name="Shea T.P."/>
            <person name="Petrus S."/>
            <person name="Munoz J.F."/>
            <person name="Poplawski S."/>
            <person name="Goldman W.E."/>
            <person name="Michael T."/>
            <person name="Cuomo C.A."/>
            <person name="Sil A."/>
            <person name="Beyhan S."/>
        </authorList>
    </citation>
    <scope>NUCLEOTIDE SEQUENCE</scope>
    <source>
        <strain evidence="1">WU24</strain>
    </source>
</reference>